<dbReference type="AlphaFoldDB" id="A0A5B7JR32"/>
<name>A0A5B7JR32_PORTR</name>
<sequence>MDVSRSSPLLPLDRLRQWQPRWWQGHGTLGCKWSVTWLNPFFPHMITGPALRQQAQKRKPVCYGERTPRAAQVSACLEGALRHATPRR</sequence>
<proteinExistence type="predicted"/>
<keyword evidence="2" id="KW-1185">Reference proteome</keyword>
<evidence type="ECO:0000313" key="1">
    <source>
        <dbReference type="EMBL" id="MPC98532.1"/>
    </source>
</evidence>
<gene>
    <name evidence="1" type="ORF">E2C01_093905</name>
</gene>
<dbReference type="Proteomes" id="UP000324222">
    <property type="component" value="Unassembled WGS sequence"/>
</dbReference>
<accession>A0A5B7JR32</accession>
<dbReference type="EMBL" id="VSRR010114474">
    <property type="protein sequence ID" value="MPC98532.1"/>
    <property type="molecule type" value="Genomic_DNA"/>
</dbReference>
<comment type="caution">
    <text evidence="1">The sequence shown here is derived from an EMBL/GenBank/DDBJ whole genome shotgun (WGS) entry which is preliminary data.</text>
</comment>
<organism evidence="1 2">
    <name type="scientific">Portunus trituberculatus</name>
    <name type="common">Swimming crab</name>
    <name type="synonym">Neptunus trituberculatus</name>
    <dbReference type="NCBI Taxonomy" id="210409"/>
    <lineage>
        <taxon>Eukaryota</taxon>
        <taxon>Metazoa</taxon>
        <taxon>Ecdysozoa</taxon>
        <taxon>Arthropoda</taxon>
        <taxon>Crustacea</taxon>
        <taxon>Multicrustacea</taxon>
        <taxon>Malacostraca</taxon>
        <taxon>Eumalacostraca</taxon>
        <taxon>Eucarida</taxon>
        <taxon>Decapoda</taxon>
        <taxon>Pleocyemata</taxon>
        <taxon>Brachyura</taxon>
        <taxon>Eubrachyura</taxon>
        <taxon>Portunoidea</taxon>
        <taxon>Portunidae</taxon>
        <taxon>Portuninae</taxon>
        <taxon>Portunus</taxon>
    </lineage>
</organism>
<reference evidence="1 2" key="1">
    <citation type="submission" date="2019-05" db="EMBL/GenBank/DDBJ databases">
        <title>Another draft genome of Portunus trituberculatus and its Hox gene families provides insights of decapod evolution.</title>
        <authorList>
            <person name="Jeong J.-H."/>
            <person name="Song I."/>
            <person name="Kim S."/>
            <person name="Choi T."/>
            <person name="Kim D."/>
            <person name="Ryu S."/>
            <person name="Kim W."/>
        </authorList>
    </citation>
    <scope>NUCLEOTIDE SEQUENCE [LARGE SCALE GENOMIC DNA]</scope>
    <source>
        <tissue evidence="1">Muscle</tissue>
    </source>
</reference>
<protein>
    <submittedName>
        <fullName evidence="1">Uncharacterized protein</fullName>
    </submittedName>
</protein>
<evidence type="ECO:0000313" key="2">
    <source>
        <dbReference type="Proteomes" id="UP000324222"/>
    </source>
</evidence>